<proteinExistence type="predicted"/>
<gene>
    <name evidence="1" type="ORF">BDY19DRAFT_110595</name>
</gene>
<comment type="caution">
    <text evidence="1">The sequence shown here is derived from an EMBL/GenBank/DDBJ whole genome shotgun (WGS) entry which is preliminary data.</text>
</comment>
<keyword evidence="2" id="KW-1185">Reference proteome</keyword>
<dbReference type="EMBL" id="MU274910">
    <property type="protein sequence ID" value="KAI0089565.1"/>
    <property type="molecule type" value="Genomic_DNA"/>
</dbReference>
<sequence length="157" mass="16754">MWQLDPSCQDGRPERACGTTASTPSPPPLLPPPQAPPRAKSPAKSQQGSTRSGPSAKSKMSPSSTAKSADEIQTEPTGRPGESVIKLAVNVPREPKKKPIMACLFCRERKIACGHPAPTDEDRRCKYVTSSAILTKANAHPLILFLFSIVVNVADAI</sequence>
<evidence type="ECO:0000313" key="2">
    <source>
        <dbReference type="Proteomes" id="UP001055072"/>
    </source>
</evidence>
<evidence type="ECO:0000313" key="1">
    <source>
        <dbReference type="EMBL" id="KAI0089565.1"/>
    </source>
</evidence>
<organism evidence="1 2">
    <name type="scientific">Irpex rosettiformis</name>
    <dbReference type="NCBI Taxonomy" id="378272"/>
    <lineage>
        <taxon>Eukaryota</taxon>
        <taxon>Fungi</taxon>
        <taxon>Dikarya</taxon>
        <taxon>Basidiomycota</taxon>
        <taxon>Agaricomycotina</taxon>
        <taxon>Agaricomycetes</taxon>
        <taxon>Polyporales</taxon>
        <taxon>Irpicaceae</taxon>
        <taxon>Irpex</taxon>
    </lineage>
</organism>
<protein>
    <submittedName>
        <fullName evidence="1">Uncharacterized protein</fullName>
    </submittedName>
</protein>
<reference evidence="1" key="1">
    <citation type="journal article" date="2021" name="Environ. Microbiol.">
        <title>Gene family expansions and transcriptome signatures uncover fungal adaptations to wood decay.</title>
        <authorList>
            <person name="Hage H."/>
            <person name="Miyauchi S."/>
            <person name="Viragh M."/>
            <person name="Drula E."/>
            <person name="Min B."/>
            <person name="Chaduli D."/>
            <person name="Navarro D."/>
            <person name="Favel A."/>
            <person name="Norest M."/>
            <person name="Lesage-Meessen L."/>
            <person name="Balint B."/>
            <person name="Merenyi Z."/>
            <person name="de Eugenio L."/>
            <person name="Morin E."/>
            <person name="Martinez A.T."/>
            <person name="Baldrian P."/>
            <person name="Stursova M."/>
            <person name="Martinez M.J."/>
            <person name="Novotny C."/>
            <person name="Magnuson J.K."/>
            <person name="Spatafora J.W."/>
            <person name="Maurice S."/>
            <person name="Pangilinan J."/>
            <person name="Andreopoulos W."/>
            <person name="LaButti K."/>
            <person name="Hundley H."/>
            <person name="Na H."/>
            <person name="Kuo A."/>
            <person name="Barry K."/>
            <person name="Lipzen A."/>
            <person name="Henrissat B."/>
            <person name="Riley R."/>
            <person name="Ahrendt S."/>
            <person name="Nagy L.G."/>
            <person name="Grigoriev I.V."/>
            <person name="Martin F."/>
            <person name="Rosso M.N."/>
        </authorList>
    </citation>
    <scope>NUCLEOTIDE SEQUENCE</scope>
    <source>
        <strain evidence="1">CBS 384.51</strain>
    </source>
</reference>
<dbReference type="Proteomes" id="UP001055072">
    <property type="component" value="Unassembled WGS sequence"/>
</dbReference>
<name>A0ACB8U5M4_9APHY</name>
<accession>A0ACB8U5M4</accession>